<dbReference type="EMBL" id="JAAAJA010001070">
    <property type="protein sequence ID" value="KAG0248197.1"/>
    <property type="molecule type" value="Genomic_DNA"/>
</dbReference>
<proteinExistence type="predicted"/>
<dbReference type="Proteomes" id="UP000726737">
    <property type="component" value="Unassembled WGS sequence"/>
</dbReference>
<feature type="region of interest" description="Disordered" evidence="1">
    <location>
        <begin position="1"/>
        <end position="73"/>
    </location>
</feature>
<gene>
    <name evidence="2" type="ORF">BG011_000365</name>
</gene>
<evidence type="ECO:0000256" key="1">
    <source>
        <dbReference type="SAM" id="MobiDB-lite"/>
    </source>
</evidence>
<dbReference type="OrthoDB" id="10603747at2759"/>
<evidence type="ECO:0000313" key="3">
    <source>
        <dbReference type="Proteomes" id="UP000726737"/>
    </source>
</evidence>
<protein>
    <submittedName>
        <fullName evidence="2">Uncharacterized protein</fullName>
    </submittedName>
</protein>
<feature type="region of interest" description="Disordered" evidence="1">
    <location>
        <begin position="187"/>
        <end position="230"/>
    </location>
</feature>
<feature type="compositionally biased region" description="Polar residues" evidence="1">
    <location>
        <begin position="15"/>
        <end position="27"/>
    </location>
</feature>
<organism evidence="2 3">
    <name type="scientific">Mortierella polycephala</name>
    <dbReference type="NCBI Taxonomy" id="41804"/>
    <lineage>
        <taxon>Eukaryota</taxon>
        <taxon>Fungi</taxon>
        <taxon>Fungi incertae sedis</taxon>
        <taxon>Mucoromycota</taxon>
        <taxon>Mortierellomycotina</taxon>
        <taxon>Mortierellomycetes</taxon>
        <taxon>Mortierellales</taxon>
        <taxon>Mortierellaceae</taxon>
        <taxon>Mortierella</taxon>
    </lineage>
</organism>
<keyword evidence="3" id="KW-1185">Reference proteome</keyword>
<accession>A0A9P6PJ67</accession>
<feature type="compositionally biased region" description="Polar residues" evidence="1">
    <location>
        <begin position="209"/>
        <end position="230"/>
    </location>
</feature>
<evidence type="ECO:0000313" key="2">
    <source>
        <dbReference type="EMBL" id="KAG0248197.1"/>
    </source>
</evidence>
<comment type="caution">
    <text evidence="2">The sequence shown here is derived from an EMBL/GenBank/DDBJ whole genome shotgun (WGS) entry which is preliminary data.</text>
</comment>
<dbReference type="AlphaFoldDB" id="A0A9P6PJ67"/>
<sequence length="230" mass="24647">MPSSPILPTQAAEISMQSSTMPDSEQPVTPRKRRLSTDTALAPTTEPMELIQDRESMLESPEASGDMLEQENKDQVPRMVVHSFGKKLRIHVKDRQAEGRFQPAAMSIMKHIPGSKTTAAGARAAAEAQAVARNTTVAVATGIVVEVTTPFPSPAPVRSSSSTLNSLDAIVPWTVPPAKKTIQSTLPLEVIPENPDISDDEKTSEPERSNNTVDVVPSSVDSALLSITES</sequence>
<name>A0A9P6PJ67_9FUNG</name>
<reference evidence="2" key="1">
    <citation type="journal article" date="2020" name="Fungal Divers.">
        <title>Resolving the Mortierellaceae phylogeny through synthesis of multi-gene phylogenetics and phylogenomics.</title>
        <authorList>
            <person name="Vandepol N."/>
            <person name="Liber J."/>
            <person name="Desiro A."/>
            <person name="Na H."/>
            <person name="Kennedy M."/>
            <person name="Barry K."/>
            <person name="Grigoriev I.V."/>
            <person name="Miller A.N."/>
            <person name="O'Donnell K."/>
            <person name="Stajich J.E."/>
            <person name="Bonito G."/>
        </authorList>
    </citation>
    <scope>NUCLEOTIDE SEQUENCE</scope>
    <source>
        <strain evidence="2">KOD948</strain>
    </source>
</reference>